<dbReference type="InterPro" id="IPR050131">
    <property type="entry name" value="Peptidase_S8_subtilisin-like"/>
</dbReference>
<evidence type="ECO:0000313" key="8">
    <source>
        <dbReference type="Proteomes" id="UP000232693"/>
    </source>
</evidence>
<feature type="active site" description="Charge relay system" evidence="6">
    <location>
        <position position="177"/>
    </location>
</feature>
<evidence type="ECO:0000256" key="1">
    <source>
        <dbReference type="ARBA" id="ARBA00011073"/>
    </source>
</evidence>
<keyword evidence="2 6" id="KW-0645">Protease</keyword>
<dbReference type="OrthoDB" id="9790784at2"/>
<dbReference type="RefSeq" id="WP_106646783.1">
    <property type="nucleotide sequence ID" value="NZ_BMGO01000001.1"/>
</dbReference>
<organism evidence="7 8">
    <name type="scientific">Kangiella profundi</name>
    <dbReference type="NCBI Taxonomy" id="1561924"/>
    <lineage>
        <taxon>Bacteria</taxon>
        <taxon>Pseudomonadati</taxon>
        <taxon>Pseudomonadota</taxon>
        <taxon>Gammaproteobacteria</taxon>
        <taxon>Kangiellales</taxon>
        <taxon>Kangiellaceae</taxon>
        <taxon>Kangiella</taxon>
    </lineage>
</organism>
<dbReference type="InterPro" id="IPR015500">
    <property type="entry name" value="Peptidase_S8_subtilisin-rel"/>
</dbReference>
<keyword evidence="8" id="KW-1185">Reference proteome</keyword>
<accession>A0A2K9AUW7</accession>
<dbReference type="PANTHER" id="PTHR43806:SF11">
    <property type="entry name" value="CEREVISIN-RELATED"/>
    <property type="match status" value="1"/>
</dbReference>
<dbReference type="EMBL" id="CP025120">
    <property type="protein sequence ID" value="AUD78941.1"/>
    <property type="molecule type" value="Genomic_DNA"/>
</dbReference>
<dbReference type="InterPro" id="IPR022398">
    <property type="entry name" value="Peptidase_S8_His-AS"/>
</dbReference>
<dbReference type="GO" id="GO:0004252">
    <property type="term" value="F:serine-type endopeptidase activity"/>
    <property type="evidence" value="ECO:0007669"/>
    <property type="project" value="UniProtKB-UniRule"/>
</dbReference>
<protein>
    <submittedName>
        <fullName evidence="7">Uncharacterized protein</fullName>
    </submittedName>
</protein>
<evidence type="ECO:0000313" key="7">
    <source>
        <dbReference type="EMBL" id="AUD78941.1"/>
    </source>
</evidence>
<keyword evidence="5 6" id="KW-0720">Serine protease</keyword>
<dbReference type="Gene3D" id="3.40.50.200">
    <property type="entry name" value="Peptidase S8/S53 domain"/>
    <property type="match status" value="1"/>
</dbReference>
<sequence>MKLSKISLATLTAVGLAISSSASASTLVHKRFVAEYSENKKAEVIQTLNEAGADIKLELDSLDTIAFEVDSLETLRNLRANSNLKIEMDPIRTVTPSGFTKIEDHTDDPLKTHPSLYGIHMVQSGDFPTGAAANPSKICVIDTGYDIAHEDLPKNAMGTNDLSGPWYGPLPEDLHYHGTHVAGTIGAIGNNGIGVSGVIPNVEDTGGFYIVRFFDSEGGVAYASGLAGAVEDCMNNGANVVNMSLGGPVYSKIEERAFERARKAGILSIAAAGNDGVSTHSYPASYDSVMSVGALDSAKVIADFSQTTSQVEISAPGVSVGSTGPGNEYIIASGTSMATPHVVGVAALVWSHYPHCSNFDIRTALKASAEDLGEPGHDYAYGAGLVQAKAAYDYLATNGCTGRICKGKECDPAK</sequence>
<feature type="active site" description="Charge relay system" evidence="6">
    <location>
        <position position="336"/>
    </location>
</feature>
<reference evidence="7 8" key="1">
    <citation type="submission" date="2017-12" db="EMBL/GenBank/DDBJ databases">
        <title>Kangiella profundi FT102 completed genome.</title>
        <authorList>
            <person name="Xu J."/>
            <person name="Wang J."/>
            <person name="Lu Y."/>
        </authorList>
    </citation>
    <scope>NUCLEOTIDE SEQUENCE [LARGE SCALE GENOMIC DNA]</scope>
    <source>
        <strain evidence="7 8">FT102</strain>
    </source>
</reference>
<evidence type="ECO:0000256" key="3">
    <source>
        <dbReference type="ARBA" id="ARBA00022723"/>
    </source>
</evidence>
<dbReference type="InterPro" id="IPR000209">
    <property type="entry name" value="Peptidase_S8/S53_dom"/>
</dbReference>
<dbReference type="CDD" id="cd07477">
    <property type="entry name" value="Peptidases_S8_Subtilisin_subset"/>
    <property type="match status" value="1"/>
</dbReference>
<dbReference type="PROSITE" id="PS00137">
    <property type="entry name" value="SUBTILASE_HIS"/>
    <property type="match status" value="1"/>
</dbReference>
<feature type="active site" description="Charge relay system" evidence="6">
    <location>
        <position position="142"/>
    </location>
</feature>
<dbReference type="SUPFAM" id="SSF52743">
    <property type="entry name" value="Subtilisin-like"/>
    <property type="match status" value="1"/>
</dbReference>
<evidence type="ECO:0000256" key="6">
    <source>
        <dbReference type="PROSITE-ProRule" id="PRU01240"/>
    </source>
</evidence>
<evidence type="ECO:0000256" key="2">
    <source>
        <dbReference type="ARBA" id="ARBA00022670"/>
    </source>
</evidence>
<dbReference type="PRINTS" id="PR00723">
    <property type="entry name" value="SUBTILISIN"/>
</dbReference>
<evidence type="ECO:0000256" key="5">
    <source>
        <dbReference type="ARBA" id="ARBA00022825"/>
    </source>
</evidence>
<name>A0A2K9AUW7_9GAMM</name>
<dbReference type="Pfam" id="PF00082">
    <property type="entry name" value="Peptidase_S8"/>
    <property type="match status" value="1"/>
</dbReference>
<keyword evidence="4 6" id="KW-0378">Hydrolase</keyword>
<dbReference type="InterPro" id="IPR036852">
    <property type="entry name" value="Peptidase_S8/S53_dom_sf"/>
</dbReference>
<dbReference type="AlphaFoldDB" id="A0A2K9AUW7"/>
<dbReference type="PROSITE" id="PS51892">
    <property type="entry name" value="SUBTILASE"/>
    <property type="match status" value="1"/>
</dbReference>
<evidence type="ECO:0000256" key="4">
    <source>
        <dbReference type="ARBA" id="ARBA00022801"/>
    </source>
</evidence>
<dbReference type="PROSITE" id="PS00138">
    <property type="entry name" value="SUBTILASE_SER"/>
    <property type="match status" value="1"/>
</dbReference>
<dbReference type="GO" id="GO:0046872">
    <property type="term" value="F:metal ion binding"/>
    <property type="evidence" value="ECO:0007669"/>
    <property type="project" value="UniProtKB-KW"/>
</dbReference>
<dbReference type="GO" id="GO:0005615">
    <property type="term" value="C:extracellular space"/>
    <property type="evidence" value="ECO:0007669"/>
    <property type="project" value="TreeGrafter"/>
</dbReference>
<proteinExistence type="inferred from homology"/>
<keyword evidence="3" id="KW-0479">Metal-binding</keyword>
<gene>
    <name evidence="7" type="ORF">CW740_06630</name>
</gene>
<dbReference type="GO" id="GO:0006508">
    <property type="term" value="P:proteolysis"/>
    <property type="evidence" value="ECO:0007669"/>
    <property type="project" value="UniProtKB-KW"/>
</dbReference>
<dbReference type="PANTHER" id="PTHR43806">
    <property type="entry name" value="PEPTIDASE S8"/>
    <property type="match status" value="1"/>
</dbReference>
<dbReference type="Proteomes" id="UP000232693">
    <property type="component" value="Chromosome"/>
</dbReference>
<dbReference type="InterPro" id="IPR023828">
    <property type="entry name" value="Peptidase_S8_Ser-AS"/>
</dbReference>
<dbReference type="InterPro" id="IPR034202">
    <property type="entry name" value="Subtilisin_Carlsberg-like"/>
</dbReference>
<comment type="similarity">
    <text evidence="1 6">Belongs to the peptidase S8 family.</text>
</comment>
<dbReference type="KEGG" id="kpd:CW740_06630"/>